<evidence type="ECO:0000256" key="1">
    <source>
        <dbReference type="ARBA" id="ARBA00006082"/>
    </source>
</evidence>
<dbReference type="InterPro" id="IPR013507">
    <property type="entry name" value="DNA_mismatch_S5_2-like"/>
</dbReference>
<dbReference type="InterPro" id="IPR014721">
    <property type="entry name" value="Ribsml_uS5_D2-typ_fold_subgr"/>
</dbReference>
<dbReference type="GO" id="GO:0032300">
    <property type="term" value="C:mismatch repair complex"/>
    <property type="evidence" value="ECO:0007669"/>
    <property type="project" value="InterPro"/>
</dbReference>
<dbReference type="GO" id="GO:0006298">
    <property type="term" value="P:mismatch repair"/>
    <property type="evidence" value="ECO:0007669"/>
    <property type="project" value="UniProtKB-UniRule"/>
</dbReference>
<dbReference type="SMART" id="SM01340">
    <property type="entry name" value="DNA_mis_repair"/>
    <property type="match status" value="1"/>
</dbReference>
<feature type="domain" description="MutL C-terminal dimerisation" evidence="6">
    <location>
        <begin position="414"/>
        <end position="560"/>
    </location>
</feature>
<dbReference type="InterPro" id="IPR042121">
    <property type="entry name" value="MutL_C_regsub"/>
</dbReference>
<dbReference type="InParanoid" id="A0A3N0V5M7"/>
<dbReference type="Gene3D" id="3.30.565.10">
    <property type="entry name" value="Histidine kinase-like ATPase, C-terminal domain"/>
    <property type="match status" value="1"/>
</dbReference>
<dbReference type="InterPro" id="IPR020667">
    <property type="entry name" value="DNA_mismatch_repair_MutL"/>
</dbReference>
<dbReference type="GO" id="GO:0016887">
    <property type="term" value="F:ATP hydrolysis activity"/>
    <property type="evidence" value="ECO:0007669"/>
    <property type="project" value="InterPro"/>
</dbReference>
<evidence type="ECO:0000256" key="4">
    <source>
        <dbReference type="ARBA" id="ARBA00023204"/>
    </source>
</evidence>
<sequence>MTTIKQLPEVLINQIKAGEVVERPAAVVKELVENALDAGARRVVVELEQGGLRRILVRDDGRGIPREELPLALARHATSKIASLDDLERVASLGFRGEALASILAVSRLSLSSRTAVEPHGWRLGGEGGLASAEPVPAAQAQGTAVEVLDLFFSTPARRKFMKSPGTEARHVETALRRLALARPDVAFALSHDGRRLLDVEPAEDAAANERRLAAVCGAEFLANAIYREAELGGLRLAGWIALPSFSRAQPDLQFLTVNGRGVRDRLLGAALRRAYADALHSTRHPAFVLALTLDPAAVDVNVHPQKTEVRFREAARVHDFLFGLVHRWLRELRPEPEHHHGVGFGSAAEPAREPQPYALPLSTAPRLGEPPGRYFAAPAASAPTWAGLAEVSRAAVPAPPGATSPVEHPLGYAVAQLHGIFILAQNARGLIVVDMHAAHERVLYERYKRELAEGGVPSQALLAPVLVNLPEDEAEAAETQSATLLAAGLQVDRSGPGQLLVRATPALLPSEAVVDLLRQVLGRSSDSGSHAHLGEVLDAQHRVLAEMACKAAIKANRVMSLSEMNALLRDMEQTELAGQCNHGRPTWVQVELAELDRLFLRGR</sequence>
<evidence type="ECO:0000259" key="6">
    <source>
        <dbReference type="SMART" id="SM00853"/>
    </source>
</evidence>
<dbReference type="InterPro" id="IPR042120">
    <property type="entry name" value="MutL_C_dimsub"/>
</dbReference>
<comment type="similarity">
    <text evidence="1 5">Belongs to the DNA mismatch repair MutL/HexB family.</text>
</comment>
<dbReference type="Proteomes" id="UP000282106">
    <property type="component" value="Unassembled WGS sequence"/>
</dbReference>
<organism evidence="8 9">
    <name type="scientific">Stagnimonas aquatica</name>
    <dbReference type="NCBI Taxonomy" id="2689987"/>
    <lineage>
        <taxon>Bacteria</taxon>
        <taxon>Pseudomonadati</taxon>
        <taxon>Pseudomonadota</taxon>
        <taxon>Gammaproteobacteria</taxon>
        <taxon>Nevskiales</taxon>
        <taxon>Nevskiaceae</taxon>
        <taxon>Stagnimonas</taxon>
    </lineage>
</organism>
<dbReference type="EMBL" id="RJVO01000007">
    <property type="protein sequence ID" value="ROH87871.1"/>
    <property type="molecule type" value="Genomic_DNA"/>
</dbReference>
<dbReference type="Gene3D" id="3.30.1370.100">
    <property type="entry name" value="MutL, C-terminal domain, regulatory subdomain"/>
    <property type="match status" value="1"/>
</dbReference>
<dbReference type="Pfam" id="PF01119">
    <property type="entry name" value="DNA_mis_repair"/>
    <property type="match status" value="1"/>
</dbReference>
<evidence type="ECO:0000313" key="8">
    <source>
        <dbReference type="EMBL" id="ROH87871.1"/>
    </source>
</evidence>
<dbReference type="PROSITE" id="PS00058">
    <property type="entry name" value="DNA_MISMATCH_REPAIR_1"/>
    <property type="match status" value="1"/>
</dbReference>
<gene>
    <name evidence="5 8" type="primary">mutL</name>
    <name evidence="8" type="ORF">ED208_14270</name>
</gene>
<evidence type="ECO:0000259" key="7">
    <source>
        <dbReference type="SMART" id="SM01340"/>
    </source>
</evidence>
<dbReference type="RefSeq" id="WP_123212595.1">
    <property type="nucleotide sequence ID" value="NZ_RJVO01000007.1"/>
</dbReference>
<evidence type="ECO:0000256" key="2">
    <source>
        <dbReference type="ARBA" id="ARBA00021975"/>
    </source>
</evidence>
<dbReference type="SMART" id="SM00853">
    <property type="entry name" value="MutL_C"/>
    <property type="match status" value="1"/>
</dbReference>
<dbReference type="InterPro" id="IPR037198">
    <property type="entry name" value="MutL_C_sf"/>
</dbReference>
<dbReference type="PANTHER" id="PTHR10073">
    <property type="entry name" value="DNA MISMATCH REPAIR PROTEIN MLH, PMS, MUTL"/>
    <property type="match status" value="1"/>
</dbReference>
<accession>A0A3N0V5M7</accession>
<dbReference type="InterPro" id="IPR014790">
    <property type="entry name" value="MutL_C"/>
</dbReference>
<keyword evidence="4 5" id="KW-0234">DNA repair</keyword>
<dbReference type="InterPro" id="IPR020568">
    <property type="entry name" value="Ribosomal_Su5_D2-typ_SF"/>
</dbReference>
<dbReference type="GO" id="GO:0030983">
    <property type="term" value="F:mismatched DNA binding"/>
    <property type="evidence" value="ECO:0007669"/>
    <property type="project" value="InterPro"/>
</dbReference>
<evidence type="ECO:0000256" key="5">
    <source>
        <dbReference type="HAMAP-Rule" id="MF_00149"/>
    </source>
</evidence>
<dbReference type="InterPro" id="IPR036890">
    <property type="entry name" value="HATPase_C_sf"/>
</dbReference>
<dbReference type="FunFam" id="3.30.565.10:FF:000003">
    <property type="entry name" value="DNA mismatch repair endonuclease MutL"/>
    <property type="match status" value="1"/>
</dbReference>
<dbReference type="Gene3D" id="3.30.230.10">
    <property type="match status" value="1"/>
</dbReference>
<dbReference type="GO" id="GO:0004519">
    <property type="term" value="F:endonuclease activity"/>
    <property type="evidence" value="ECO:0007669"/>
    <property type="project" value="UniProtKB-KW"/>
</dbReference>
<keyword evidence="3 5" id="KW-0227">DNA damage</keyword>
<dbReference type="GO" id="GO:0005524">
    <property type="term" value="F:ATP binding"/>
    <property type="evidence" value="ECO:0007669"/>
    <property type="project" value="InterPro"/>
</dbReference>
<dbReference type="NCBIfam" id="TIGR00585">
    <property type="entry name" value="mutl"/>
    <property type="match status" value="1"/>
</dbReference>
<comment type="function">
    <text evidence="5">This protein is involved in the repair of mismatches in DNA. It is required for dam-dependent methyl-directed DNA mismatch repair. May act as a 'molecular matchmaker', a protein that promotes the formation of a stable complex between two or more DNA-binding proteins in an ATP-dependent manner without itself being part of a final effector complex.</text>
</comment>
<dbReference type="CDD" id="cd16926">
    <property type="entry name" value="HATPase_MutL-MLH-PMS-like"/>
    <property type="match status" value="1"/>
</dbReference>
<proteinExistence type="inferred from homology"/>
<dbReference type="SUPFAM" id="SSF118116">
    <property type="entry name" value="DNA mismatch repair protein MutL"/>
    <property type="match status" value="1"/>
</dbReference>
<dbReference type="Pfam" id="PF08676">
    <property type="entry name" value="MutL_C"/>
    <property type="match status" value="1"/>
</dbReference>
<reference evidence="8 9" key="1">
    <citation type="submission" date="2018-10" db="EMBL/GenBank/DDBJ databases">
        <authorList>
            <person name="Chen W.-M."/>
        </authorList>
    </citation>
    <scope>NUCLEOTIDE SEQUENCE [LARGE SCALE GENOMIC DNA]</scope>
    <source>
        <strain evidence="8 9">THS-13</strain>
    </source>
</reference>
<dbReference type="Pfam" id="PF13589">
    <property type="entry name" value="HATPase_c_3"/>
    <property type="match status" value="1"/>
</dbReference>
<dbReference type="SUPFAM" id="SSF54211">
    <property type="entry name" value="Ribosomal protein S5 domain 2-like"/>
    <property type="match status" value="1"/>
</dbReference>
<dbReference type="HAMAP" id="MF_00149">
    <property type="entry name" value="DNA_mis_repair"/>
    <property type="match status" value="1"/>
</dbReference>
<keyword evidence="8" id="KW-0255">Endonuclease</keyword>
<dbReference type="InterPro" id="IPR002099">
    <property type="entry name" value="MutL/Mlh/PMS"/>
</dbReference>
<dbReference type="SUPFAM" id="SSF55874">
    <property type="entry name" value="ATPase domain of HSP90 chaperone/DNA topoisomerase II/histidine kinase"/>
    <property type="match status" value="1"/>
</dbReference>
<dbReference type="CDD" id="cd03482">
    <property type="entry name" value="MutL_Trans_MutL"/>
    <property type="match status" value="1"/>
</dbReference>
<dbReference type="Gene3D" id="3.30.1540.20">
    <property type="entry name" value="MutL, C-terminal domain, dimerisation subdomain"/>
    <property type="match status" value="1"/>
</dbReference>
<protein>
    <recommendedName>
        <fullName evidence="2 5">DNA mismatch repair protein MutL</fullName>
    </recommendedName>
</protein>
<name>A0A3N0V5M7_9GAMM</name>
<keyword evidence="9" id="KW-1185">Reference proteome</keyword>
<keyword evidence="8" id="KW-0378">Hydrolase</keyword>
<feature type="domain" description="DNA mismatch repair protein S5" evidence="7">
    <location>
        <begin position="213"/>
        <end position="331"/>
    </location>
</feature>
<dbReference type="AlphaFoldDB" id="A0A3N0V5M7"/>
<dbReference type="InterPro" id="IPR014762">
    <property type="entry name" value="DNA_mismatch_repair_CS"/>
</dbReference>
<dbReference type="GO" id="GO:0140664">
    <property type="term" value="F:ATP-dependent DNA damage sensor activity"/>
    <property type="evidence" value="ECO:0007669"/>
    <property type="project" value="InterPro"/>
</dbReference>
<evidence type="ECO:0000313" key="9">
    <source>
        <dbReference type="Proteomes" id="UP000282106"/>
    </source>
</evidence>
<dbReference type="FunCoup" id="A0A3N0V5M7">
    <property type="interactions" value="270"/>
</dbReference>
<dbReference type="PANTHER" id="PTHR10073:SF12">
    <property type="entry name" value="DNA MISMATCH REPAIR PROTEIN MLH1"/>
    <property type="match status" value="1"/>
</dbReference>
<dbReference type="InterPro" id="IPR038973">
    <property type="entry name" value="MutL/Mlh/Pms-like"/>
</dbReference>
<comment type="caution">
    <text evidence="8">The sequence shown here is derived from an EMBL/GenBank/DDBJ whole genome shotgun (WGS) entry which is preliminary data.</text>
</comment>
<keyword evidence="8" id="KW-0540">Nuclease</keyword>
<evidence type="ECO:0000256" key="3">
    <source>
        <dbReference type="ARBA" id="ARBA00022763"/>
    </source>
</evidence>